<keyword evidence="1" id="KW-0560">Oxidoreductase</keyword>
<dbReference type="SUPFAM" id="SSF51905">
    <property type="entry name" value="FAD/NAD(P)-binding domain"/>
    <property type="match status" value="1"/>
</dbReference>
<evidence type="ECO:0000313" key="4">
    <source>
        <dbReference type="Proteomes" id="UP001142153"/>
    </source>
</evidence>
<dbReference type="Gene3D" id="3.50.50.60">
    <property type="entry name" value="FAD/NAD(P)-binding domain"/>
    <property type="match status" value="1"/>
</dbReference>
<organism evidence="3 4">
    <name type="scientific">Mycobacterium hippophais</name>
    <dbReference type="NCBI Taxonomy" id="3016340"/>
    <lineage>
        <taxon>Bacteria</taxon>
        <taxon>Bacillati</taxon>
        <taxon>Actinomycetota</taxon>
        <taxon>Actinomycetes</taxon>
        <taxon>Mycobacteriales</taxon>
        <taxon>Mycobacteriaceae</taxon>
        <taxon>Mycobacterium</taxon>
    </lineage>
</organism>
<evidence type="ECO:0000259" key="2">
    <source>
        <dbReference type="Pfam" id="PF07992"/>
    </source>
</evidence>
<dbReference type="PANTHER" id="PTHR43539">
    <property type="entry name" value="FLAVIN-BINDING MONOOXYGENASE-LIKE PROTEIN (AFU_ORTHOLOGUE AFUA_4G09220)"/>
    <property type="match status" value="1"/>
</dbReference>
<protein>
    <submittedName>
        <fullName evidence="3">FAD-dependent oxidoreductase</fullName>
    </submittedName>
</protein>
<accession>A0ABT4PXT8</accession>
<dbReference type="Proteomes" id="UP001142153">
    <property type="component" value="Unassembled WGS sequence"/>
</dbReference>
<proteinExistence type="predicted"/>
<dbReference type="InterPro" id="IPR023753">
    <property type="entry name" value="FAD/NAD-binding_dom"/>
</dbReference>
<dbReference type="InterPro" id="IPR036188">
    <property type="entry name" value="FAD/NAD-bd_sf"/>
</dbReference>
<sequence>MRMTASEVTGPADATSMQRCDVCIVGAGVAGLNAAFAASRHMSHDQRIILVDRRERAGGMWVDTYPYVRLHQPHGLFTAGDISWTLGRERSYLATKDEVLDHLQHCLEEIRRSVRVDTFFGHTLEAVDEGSERCRVTCRSATGELLTIDADTVIKAYGFRITPNDPLLLSSSQVQSVSPDSCDVRTGDIAADDRPVWIIGGGKTAMDTAHALITGCPGREVNMVAGAGTLFSRRDRAFPGGLRRWYSGMVTSSFGAEAARRFDGTNEAAVREWQCEVVGTAVTPRTANFLLGVLSDDEVRTIKRGLHSVVMDYLVDAVDRDGAVDLQFRSGDAMTIPSGSWIVNCTGYVGKDDVPYEPYLSPGGKVLSIQTRSATMHLSTFMGYFMTHMLMLGKLRDTLLYEFDLQEMFRASRGAFPYALLTVAQYNLSLMYDALPTKVFTQCGLDFDRWYPLPRRTFAMAKFVMTHRRAREHQRRTLDTIRERFDVRCGPLRHGEPAEVDGQAIM</sequence>
<dbReference type="EMBL" id="JAPZPY010000010">
    <property type="protein sequence ID" value="MCZ8381306.1"/>
    <property type="molecule type" value="Genomic_DNA"/>
</dbReference>
<evidence type="ECO:0000256" key="1">
    <source>
        <dbReference type="ARBA" id="ARBA00023002"/>
    </source>
</evidence>
<dbReference type="InterPro" id="IPR050982">
    <property type="entry name" value="Auxin_biosynth/cation_transpt"/>
</dbReference>
<dbReference type="PRINTS" id="PR00368">
    <property type="entry name" value="FADPNR"/>
</dbReference>
<comment type="caution">
    <text evidence="3">The sequence shown here is derived from an EMBL/GenBank/DDBJ whole genome shotgun (WGS) entry which is preliminary data.</text>
</comment>
<name>A0ABT4PXT8_9MYCO</name>
<keyword evidence="4" id="KW-1185">Reference proteome</keyword>
<dbReference type="PANTHER" id="PTHR43539:SF78">
    <property type="entry name" value="FLAVIN-CONTAINING MONOOXYGENASE"/>
    <property type="match status" value="1"/>
</dbReference>
<dbReference type="Pfam" id="PF07992">
    <property type="entry name" value="Pyr_redox_2"/>
    <property type="match status" value="1"/>
</dbReference>
<feature type="domain" description="FAD/NAD(P)-binding" evidence="2">
    <location>
        <begin position="21"/>
        <end position="231"/>
    </location>
</feature>
<reference evidence="3" key="1">
    <citation type="submission" date="2022-12" db="EMBL/GenBank/DDBJ databases">
        <authorList>
            <person name="Deng Y."/>
            <person name="Zhang Y.-Q."/>
        </authorList>
    </citation>
    <scope>NUCLEOTIDE SEQUENCE</scope>
    <source>
        <strain evidence="3">CPCC 205372</strain>
    </source>
</reference>
<gene>
    <name evidence="3" type="ORF">O6P37_20765</name>
</gene>
<evidence type="ECO:0000313" key="3">
    <source>
        <dbReference type="EMBL" id="MCZ8381306.1"/>
    </source>
</evidence>